<protein>
    <submittedName>
        <fullName evidence="1">Uncharacterized protein</fullName>
    </submittedName>
</protein>
<sequence>MAKEYPQMKFTSLIHHIDEKCLIQSHYELPGNKATGVKGTTKKKYGENLKENIQQLVARMKQKSYRPQPARRTYMWIRLKTIYSPPAILDVWK</sequence>
<proteinExistence type="predicted"/>
<dbReference type="EMBL" id="LGTO01000007">
    <property type="protein sequence ID" value="KNE19437.1"/>
    <property type="molecule type" value="Genomic_DNA"/>
</dbReference>
<organism evidence="1 2">
    <name type="scientific">Virgibacillus pantothenticus</name>
    <dbReference type="NCBI Taxonomy" id="1473"/>
    <lineage>
        <taxon>Bacteria</taxon>
        <taxon>Bacillati</taxon>
        <taxon>Bacillota</taxon>
        <taxon>Bacilli</taxon>
        <taxon>Bacillales</taxon>
        <taxon>Bacillaceae</taxon>
        <taxon>Virgibacillus</taxon>
    </lineage>
</organism>
<keyword evidence="2" id="KW-1185">Reference proteome</keyword>
<comment type="caution">
    <text evidence="1">The sequence shown here is derived from an EMBL/GenBank/DDBJ whole genome shotgun (WGS) entry which is preliminary data.</text>
</comment>
<dbReference type="Proteomes" id="UP000036780">
    <property type="component" value="Unassembled WGS sequence"/>
</dbReference>
<gene>
    <name evidence="1" type="ORF">AFK71_13160</name>
</gene>
<evidence type="ECO:0000313" key="2">
    <source>
        <dbReference type="Proteomes" id="UP000036780"/>
    </source>
</evidence>
<evidence type="ECO:0000313" key="1">
    <source>
        <dbReference type="EMBL" id="KNE19437.1"/>
    </source>
</evidence>
<dbReference type="PATRIC" id="fig|1473.5.peg.1230"/>
<name>A0A0L0QLG7_VIRPA</name>
<reference evidence="2" key="1">
    <citation type="submission" date="2015-07" db="EMBL/GenBank/DDBJ databases">
        <title>Fjat-10053 dsm26.</title>
        <authorList>
            <person name="Liu B."/>
            <person name="Wang J."/>
            <person name="Zhu Y."/>
            <person name="Liu G."/>
            <person name="Chen Q."/>
            <person name="Chen Z."/>
            <person name="Lan J."/>
            <person name="Che J."/>
            <person name="Ge C."/>
            <person name="Shi H."/>
            <person name="Pan Z."/>
            <person name="Liu X."/>
        </authorList>
    </citation>
    <scope>NUCLEOTIDE SEQUENCE [LARGE SCALE GENOMIC DNA]</scope>
    <source>
        <strain evidence="2">DSM 26</strain>
    </source>
</reference>
<dbReference type="AlphaFoldDB" id="A0A0L0QLG7"/>
<accession>A0A0L0QLG7</accession>